<proteinExistence type="predicted"/>
<protein>
    <submittedName>
        <fullName evidence="2">Uncharacterized protein</fullName>
    </submittedName>
</protein>
<evidence type="ECO:0000313" key="2">
    <source>
        <dbReference type="EMBL" id="CAF1355362.1"/>
    </source>
</evidence>
<evidence type="ECO:0000313" key="1">
    <source>
        <dbReference type="EMBL" id="CAF1198458.1"/>
    </source>
</evidence>
<dbReference type="AlphaFoldDB" id="A0A815HPK2"/>
<dbReference type="EMBL" id="CAJNOW010002522">
    <property type="protein sequence ID" value="CAF1355362.1"/>
    <property type="molecule type" value="Genomic_DNA"/>
</dbReference>
<comment type="caution">
    <text evidence="2">The sequence shown here is derived from an EMBL/GenBank/DDBJ whole genome shotgun (WGS) entry which is preliminary data.</text>
</comment>
<sequence>MIIIGYSGDAYSITRTFLGLNQRLNCILLDKRLHLLTDFLCIKIVDEIFESYHNSLQFQYVTQKLVTNNGLQDENQIIECLRLLVMFNIKNKYINVGNDFQLYGDRLQIIRQKLTHNELHKVDHDLAMALDSLKPSSKTIKKICSLIYERDARLEYNSNQLHMFDLARLINNQMFLCYQSDPKNCHRYFYHLISMFRGMIFSNPHLLNNCSFMNYGYDVIHFLLCTIFQRRFIYIKHQSSTSNLYYYQSFVDLFLLSIQCRRSITIEKNWAETYFFEILYRITAEKDRIDNHSDIFIQITEVELLKILQDEYYLQIIIPWNENSKDSFTRALNRLFQMNYIDLILLIYRHNEILRTFFNTTDYIERNIDIMIGNRMRKQLLNTLIDEKPLALCFINRNFLLRLLDKKQFQILKKIIELSKSVLNLIDDDGNDLLLYLCLKVRGCRHRFIQYLIGISSNTQRINYHGQSLIDVLKLKENRSLLKKLIDHEIIDNVV</sequence>
<accession>A0A815HPK2</accession>
<reference evidence="2" key="1">
    <citation type="submission" date="2021-02" db="EMBL/GenBank/DDBJ databases">
        <authorList>
            <person name="Nowell W R."/>
        </authorList>
    </citation>
    <scope>NUCLEOTIDE SEQUENCE</scope>
</reference>
<dbReference type="Proteomes" id="UP000663855">
    <property type="component" value="Unassembled WGS sequence"/>
</dbReference>
<name>A0A815HPK2_9BILA</name>
<gene>
    <name evidence="1" type="ORF">CJN711_LOCUS11889</name>
    <name evidence="2" type="ORF">KQP761_LOCUS7452</name>
</gene>
<dbReference type="OrthoDB" id="10030103at2759"/>
<organism evidence="2 3">
    <name type="scientific">Rotaria magnacalcarata</name>
    <dbReference type="NCBI Taxonomy" id="392030"/>
    <lineage>
        <taxon>Eukaryota</taxon>
        <taxon>Metazoa</taxon>
        <taxon>Spiralia</taxon>
        <taxon>Gnathifera</taxon>
        <taxon>Rotifera</taxon>
        <taxon>Eurotatoria</taxon>
        <taxon>Bdelloidea</taxon>
        <taxon>Philodinida</taxon>
        <taxon>Philodinidae</taxon>
        <taxon>Rotaria</taxon>
    </lineage>
</organism>
<dbReference type="EMBL" id="CAJNOV010005125">
    <property type="protein sequence ID" value="CAF1198458.1"/>
    <property type="molecule type" value="Genomic_DNA"/>
</dbReference>
<evidence type="ECO:0000313" key="3">
    <source>
        <dbReference type="Proteomes" id="UP000663834"/>
    </source>
</evidence>
<dbReference type="Proteomes" id="UP000663834">
    <property type="component" value="Unassembled WGS sequence"/>
</dbReference>